<feature type="region of interest" description="Disordered" evidence="5">
    <location>
        <begin position="175"/>
        <end position="198"/>
    </location>
</feature>
<dbReference type="PANTHER" id="PTHR46262">
    <property type="entry name" value="FORKHEAD BOX PROTEIN BINIOU"/>
    <property type="match status" value="1"/>
</dbReference>
<feature type="region of interest" description="Disordered" evidence="5">
    <location>
        <begin position="375"/>
        <end position="398"/>
    </location>
</feature>
<protein>
    <submittedName>
        <fullName evidence="7">Forkhead box F2</fullName>
    </submittedName>
</protein>
<dbReference type="SMART" id="SM00339">
    <property type="entry name" value="FH"/>
    <property type="match status" value="1"/>
</dbReference>
<feature type="DNA-binding region" description="Fork-head" evidence="4">
    <location>
        <begin position="290"/>
        <end position="384"/>
    </location>
</feature>
<evidence type="ECO:0000256" key="5">
    <source>
        <dbReference type="SAM" id="MobiDB-lite"/>
    </source>
</evidence>
<dbReference type="InterPro" id="IPR036388">
    <property type="entry name" value="WH-like_DNA-bd_sf"/>
</dbReference>
<dbReference type="InterPro" id="IPR001766">
    <property type="entry name" value="Fork_head_dom"/>
</dbReference>
<dbReference type="AlphaFoldDB" id="A0A822ZX60"/>
<dbReference type="PANTHER" id="PTHR46262:SF2">
    <property type="entry name" value="FORKHEAD BOX PROTEIN BINIOU"/>
    <property type="match status" value="1"/>
</dbReference>
<feature type="region of interest" description="Disordered" evidence="5">
    <location>
        <begin position="229"/>
        <end position="262"/>
    </location>
</feature>
<evidence type="ECO:0000259" key="6">
    <source>
        <dbReference type="PROSITE" id="PS50039"/>
    </source>
</evidence>
<feature type="compositionally biased region" description="Basic and acidic residues" evidence="5">
    <location>
        <begin position="251"/>
        <end position="262"/>
    </location>
</feature>
<dbReference type="Pfam" id="PF00250">
    <property type="entry name" value="Forkhead"/>
    <property type="match status" value="1"/>
</dbReference>
<evidence type="ECO:0000256" key="4">
    <source>
        <dbReference type="PROSITE-ProRule" id="PRU00089"/>
    </source>
</evidence>
<dbReference type="Gene3D" id="1.10.10.10">
    <property type="entry name" value="Winged helix-like DNA-binding domain superfamily/Winged helix DNA-binding domain"/>
    <property type="match status" value="1"/>
</dbReference>
<dbReference type="PROSITE" id="PS50039">
    <property type="entry name" value="FORK_HEAD_3"/>
    <property type="match status" value="1"/>
</dbReference>
<dbReference type="GO" id="GO:0000978">
    <property type="term" value="F:RNA polymerase II cis-regulatory region sequence-specific DNA binding"/>
    <property type="evidence" value="ECO:0007669"/>
    <property type="project" value="TreeGrafter"/>
</dbReference>
<dbReference type="FunFam" id="1.10.10.10:FF:000071">
    <property type="entry name" value="Forkhead box F1"/>
    <property type="match status" value="1"/>
</dbReference>
<reference evidence="7" key="1">
    <citation type="journal article" name="Sci. Rep.">
        <title>Analysis of Fox genes in Schmidtea mediterranea reveals new families and a conserved role of Smed-foxO in controlling cell death.</title>
        <authorList>
            <person name="Pascual-Carreras E."/>
            <person name="Herrera-Ubeda C."/>
            <person name="Rossello M."/>
            <person name="Coronel-Cordoba P."/>
            <person name="Garcia-Fernandez J."/>
            <person name="Salo E."/>
            <person name="Adell T."/>
        </authorList>
    </citation>
    <scope>NUCLEOTIDE SEQUENCE</scope>
</reference>
<feature type="region of interest" description="Disordered" evidence="5">
    <location>
        <begin position="268"/>
        <end position="287"/>
    </location>
</feature>
<dbReference type="SUPFAM" id="SSF46785">
    <property type="entry name" value="Winged helix' DNA-binding domain"/>
    <property type="match status" value="1"/>
</dbReference>
<gene>
    <name evidence="7" type="primary">foxF2</name>
</gene>
<sequence>MNNADSNRSGVYLQSQFSHQLLGSFESPISSTQLKETAAVNGQEIKSEIHYSPEFSTDYMPINSELYQSSFLNNSYDHQQFVNSSSLNYFNSNKKLCGFLSSTMNNFTDLDRIDYNRINDINFEQCYQPFQNSKNEHHREGNALNHFNSLSRQIELVNGDSNSLSQYIHLTQPFNNQLTNNTDPQSSPNYESNEIKPNELPVINSSIVTKDCEINNTSCLKKCEENDFVSNDSNSPTKLNEENTTDIENCSNKEDDIKKEKSIEKETDTIEKMKSEKSLKSSTAKRKSEKPEQSYIALIVMAIQASPIRKCTLSEIYNYLQQNFPFFQGPYQGWKNSVRHNLSLNECFIKLPKGMGRPGKGHYWTIDPTAEFMFEDGGNRRRPRGFRRKVSTRSNSGSAFSKSPYTVTSVSYNNSSPMMFSPTNVRCNQLGNSASSCNSMNNLNGPVTDNMPPLFDMYHQSFGLFTQQETNDPMKTVMPNYPQHDSGFFTDSFYPNSSSDSSFNKQEIPTASSLFHPNFMSNTISQTSNSSSMSHPSISPYVSGNSRNSPLFTSLSSTLQAQNISELKISDQSSFHSPQSSTSSTVAAVAAASLYSNWFPNGPVEAAKYFIDHSSESERIENLYASSALPRLSNIHSENDEILERNSMYQPYMTDCLLPYLPSSQMFNIANMTDVRSSNINIDNADRSIWVHNKF</sequence>
<evidence type="ECO:0000313" key="7">
    <source>
        <dbReference type="EMBL" id="DAD52862.1"/>
    </source>
</evidence>
<dbReference type="InterPro" id="IPR030456">
    <property type="entry name" value="TF_fork_head_CS_2"/>
</dbReference>
<keyword evidence="2 4" id="KW-0238">DNA-binding</keyword>
<name>A0A822ZX60_SCHMD</name>
<feature type="compositionally biased region" description="Polar residues" evidence="5">
    <location>
        <begin position="229"/>
        <end position="238"/>
    </location>
</feature>
<proteinExistence type="evidence at transcript level"/>
<feature type="compositionally biased region" description="Basic residues" evidence="5">
    <location>
        <begin position="380"/>
        <end position="391"/>
    </location>
</feature>
<feature type="domain" description="Fork-head" evidence="6">
    <location>
        <begin position="290"/>
        <end position="384"/>
    </location>
</feature>
<dbReference type="PRINTS" id="PR00053">
    <property type="entry name" value="FORKHEAD"/>
</dbReference>
<organism evidence="7">
    <name type="scientific">Schmidtea mediterranea</name>
    <name type="common">Freshwater planarian flatworm</name>
    <dbReference type="NCBI Taxonomy" id="79327"/>
    <lineage>
        <taxon>Eukaryota</taxon>
        <taxon>Metazoa</taxon>
        <taxon>Spiralia</taxon>
        <taxon>Lophotrochozoa</taxon>
        <taxon>Platyhelminthes</taxon>
        <taxon>Rhabditophora</taxon>
        <taxon>Seriata</taxon>
        <taxon>Tricladida</taxon>
        <taxon>Continenticola</taxon>
        <taxon>Geoplanoidea</taxon>
        <taxon>Dugesiidae</taxon>
        <taxon>Schmidtea</taxon>
    </lineage>
</organism>
<dbReference type="EMBL" id="BK013034">
    <property type="protein sequence ID" value="DAD52862.1"/>
    <property type="molecule type" value="mRNA"/>
</dbReference>
<feature type="compositionally biased region" description="Polar residues" evidence="5">
    <location>
        <begin position="175"/>
        <end position="192"/>
    </location>
</feature>
<dbReference type="CDD" id="cd20020">
    <property type="entry name" value="FH_FOXF"/>
    <property type="match status" value="1"/>
</dbReference>
<evidence type="ECO:0000256" key="1">
    <source>
        <dbReference type="ARBA" id="ARBA00004123"/>
    </source>
</evidence>
<dbReference type="InterPro" id="IPR051770">
    <property type="entry name" value="Forkhead_box_regulator"/>
</dbReference>
<dbReference type="PROSITE" id="PS00658">
    <property type="entry name" value="FORK_HEAD_2"/>
    <property type="match status" value="1"/>
</dbReference>
<dbReference type="GO" id="GO:0009887">
    <property type="term" value="P:animal organ morphogenesis"/>
    <property type="evidence" value="ECO:0007669"/>
    <property type="project" value="TreeGrafter"/>
</dbReference>
<evidence type="ECO:0000256" key="2">
    <source>
        <dbReference type="ARBA" id="ARBA00023125"/>
    </source>
</evidence>
<comment type="subcellular location">
    <subcellularLocation>
        <location evidence="1 4">Nucleus</location>
    </subcellularLocation>
</comment>
<dbReference type="OrthoDB" id="5402974at2759"/>
<dbReference type="GO" id="GO:0005634">
    <property type="term" value="C:nucleus"/>
    <property type="evidence" value="ECO:0007669"/>
    <property type="project" value="UniProtKB-SubCell"/>
</dbReference>
<dbReference type="GO" id="GO:0000981">
    <property type="term" value="F:DNA-binding transcription factor activity, RNA polymerase II-specific"/>
    <property type="evidence" value="ECO:0007669"/>
    <property type="project" value="TreeGrafter"/>
</dbReference>
<feature type="compositionally biased region" description="Basic and acidic residues" evidence="5">
    <location>
        <begin position="268"/>
        <end position="279"/>
    </location>
</feature>
<accession>A0A822ZX60</accession>
<dbReference type="InterPro" id="IPR036390">
    <property type="entry name" value="WH_DNA-bd_sf"/>
</dbReference>
<evidence type="ECO:0000256" key="3">
    <source>
        <dbReference type="ARBA" id="ARBA00023242"/>
    </source>
</evidence>
<keyword evidence="3 4" id="KW-0539">Nucleus</keyword>